<proteinExistence type="predicted"/>
<dbReference type="InterPro" id="IPR007159">
    <property type="entry name" value="SpoVT-AbrB_dom"/>
</dbReference>
<dbReference type="NCBIfam" id="TIGR01439">
    <property type="entry name" value="lp_hng_hel_AbrB"/>
    <property type="match status" value="1"/>
</dbReference>
<dbReference type="SMART" id="SM00966">
    <property type="entry name" value="SpoVT_AbrB"/>
    <property type="match status" value="1"/>
</dbReference>
<dbReference type="InterPro" id="IPR037914">
    <property type="entry name" value="SpoVT-AbrB_sf"/>
</dbReference>
<organism evidence="2">
    <name type="scientific">hydrothermal vent metagenome</name>
    <dbReference type="NCBI Taxonomy" id="652676"/>
    <lineage>
        <taxon>unclassified sequences</taxon>
        <taxon>metagenomes</taxon>
        <taxon>ecological metagenomes</taxon>
    </lineage>
</organism>
<dbReference type="GO" id="GO:0003677">
    <property type="term" value="F:DNA binding"/>
    <property type="evidence" value="ECO:0007669"/>
    <property type="project" value="InterPro"/>
</dbReference>
<protein>
    <submittedName>
        <fullName evidence="2">Transcriptional regulator AbrB</fullName>
    </submittedName>
</protein>
<gene>
    <name evidence="2" type="ORF">MNBD_GAMMA10-2548</name>
</gene>
<reference evidence="2" key="1">
    <citation type="submission" date="2018-06" db="EMBL/GenBank/DDBJ databases">
        <authorList>
            <person name="Zhirakovskaya E."/>
        </authorList>
    </citation>
    <scope>NUCLEOTIDE SEQUENCE</scope>
</reference>
<dbReference type="EMBL" id="UOFJ01000313">
    <property type="protein sequence ID" value="VAW68192.1"/>
    <property type="molecule type" value="Genomic_DNA"/>
</dbReference>
<feature type="domain" description="SpoVT-AbrB" evidence="1">
    <location>
        <begin position="1"/>
        <end position="46"/>
    </location>
</feature>
<dbReference type="Gene3D" id="2.10.260.10">
    <property type="match status" value="1"/>
</dbReference>
<sequence length="68" mass="7902">MEAVKISPKFQVVIPKKIRESLQLKSGQKMQIIEYDNRIELIPEQDIASMQGFLSGINTDIERDRDRL</sequence>
<accession>A0A3B0XYF9</accession>
<dbReference type="PROSITE" id="PS51740">
    <property type="entry name" value="SPOVT_ABRB"/>
    <property type="match status" value="1"/>
</dbReference>
<evidence type="ECO:0000259" key="1">
    <source>
        <dbReference type="PROSITE" id="PS51740"/>
    </source>
</evidence>
<dbReference type="Pfam" id="PF04014">
    <property type="entry name" value="MazE_antitoxin"/>
    <property type="match status" value="1"/>
</dbReference>
<dbReference type="SUPFAM" id="SSF89447">
    <property type="entry name" value="AbrB/MazE/MraZ-like"/>
    <property type="match status" value="1"/>
</dbReference>
<evidence type="ECO:0000313" key="2">
    <source>
        <dbReference type="EMBL" id="VAW68192.1"/>
    </source>
</evidence>
<dbReference type="AlphaFoldDB" id="A0A3B0XYF9"/>
<name>A0A3B0XYF9_9ZZZZ</name>